<sequence length="287" mass="32643">MKKLFGIGEILEGKVVKRPSQHCKTPYVADVTIDGTSEFMAHTAALGCCGLADVDACVLMTRVENKKNVCKHKIMLSKICDEKTKYIQIVGIDPKIAEKIVDHSLQKNLIHILKNHAHFTREVTKLNSRFDFAGIDQHGQEFVLEVKNVPLADFVDCTAKERKKIDVSGYKYDDKISYFPDGYRKNAKSTISPRALKHVEELTELVRFHNTRAILCFVIQRTDSSSFQPSVIDPIYRLAVQKAHFYGVEIIALVTHWNANGECYFVKDNLPVNIYDNCDVLPVNYYD</sequence>
<dbReference type="InterPro" id="IPR005224">
    <property type="entry name" value="SfsA"/>
</dbReference>
<accession>A0A6C0EHF2</accession>
<evidence type="ECO:0000259" key="1">
    <source>
        <dbReference type="Pfam" id="PF03749"/>
    </source>
</evidence>
<dbReference type="InterPro" id="IPR040452">
    <property type="entry name" value="SfsA_C"/>
</dbReference>
<dbReference type="PANTHER" id="PTHR30545:SF3">
    <property type="entry name" value="SUGAR FERMENTATION STIMULATION PROTEIN C-TERMINAL DOMAIN-CONTAINING PROTEIN"/>
    <property type="match status" value="1"/>
</dbReference>
<dbReference type="PANTHER" id="PTHR30545">
    <property type="entry name" value="SUGAR FERMENTATION STIMULATION PROTEIN A"/>
    <property type="match status" value="1"/>
</dbReference>
<evidence type="ECO:0000313" key="2">
    <source>
        <dbReference type="EMBL" id="QHT28212.1"/>
    </source>
</evidence>
<protein>
    <recommendedName>
        <fullName evidence="1">Sugar fermentation stimulation protein C-terminal domain-containing protein</fullName>
    </recommendedName>
</protein>
<reference evidence="2" key="1">
    <citation type="journal article" date="2020" name="Nature">
        <title>Giant virus diversity and host interactions through global metagenomics.</title>
        <authorList>
            <person name="Schulz F."/>
            <person name="Roux S."/>
            <person name="Paez-Espino D."/>
            <person name="Jungbluth S."/>
            <person name="Walsh D.A."/>
            <person name="Denef V.J."/>
            <person name="McMahon K.D."/>
            <person name="Konstantinidis K.T."/>
            <person name="Eloe-Fadrosh E.A."/>
            <person name="Kyrpides N.C."/>
            <person name="Woyke T."/>
        </authorList>
    </citation>
    <scope>NUCLEOTIDE SEQUENCE</scope>
    <source>
        <strain evidence="2">GVMAG-M-3300001348-25</strain>
    </source>
</reference>
<proteinExistence type="predicted"/>
<dbReference type="Gene3D" id="3.40.1350.60">
    <property type="match status" value="1"/>
</dbReference>
<dbReference type="Pfam" id="PF03749">
    <property type="entry name" value="SfsA"/>
    <property type="match status" value="1"/>
</dbReference>
<dbReference type="AlphaFoldDB" id="A0A6C0EHF2"/>
<organism evidence="2">
    <name type="scientific">viral metagenome</name>
    <dbReference type="NCBI Taxonomy" id="1070528"/>
    <lineage>
        <taxon>unclassified sequences</taxon>
        <taxon>metagenomes</taxon>
        <taxon>organismal metagenomes</taxon>
    </lineage>
</organism>
<feature type="domain" description="Sugar fermentation stimulation protein C-terminal" evidence="1">
    <location>
        <begin position="96"/>
        <end position="259"/>
    </location>
</feature>
<dbReference type="GO" id="GO:0003677">
    <property type="term" value="F:DNA binding"/>
    <property type="evidence" value="ECO:0007669"/>
    <property type="project" value="InterPro"/>
</dbReference>
<name>A0A6C0EHF2_9ZZZZ</name>
<dbReference type="EMBL" id="MN738853">
    <property type="protein sequence ID" value="QHT28212.1"/>
    <property type="molecule type" value="Genomic_DNA"/>
</dbReference>